<dbReference type="EMBL" id="BLKX01000003">
    <property type="protein sequence ID" value="GFG83190.1"/>
    <property type="molecule type" value="Genomic_DNA"/>
</dbReference>
<dbReference type="KEGG" id="mpag:C0J29_32010"/>
<comment type="caution">
    <text evidence="2">The sequence shown here is derived from an EMBL/GenBank/DDBJ whole genome shotgun (WGS) entry which is preliminary data.</text>
</comment>
<dbReference type="InterPro" id="IPR021866">
    <property type="entry name" value="SpoIIAA-like"/>
</dbReference>
<dbReference type="InterPro" id="IPR038396">
    <property type="entry name" value="SpoIIAA-like_sf"/>
</dbReference>
<dbReference type="Gene3D" id="3.40.50.10600">
    <property type="entry name" value="SpoIIaa-like domains"/>
    <property type="match status" value="1"/>
</dbReference>
<proteinExistence type="predicted"/>
<dbReference type="InterPro" id="IPR036513">
    <property type="entry name" value="STAS_dom_sf"/>
</dbReference>
<accession>A0AAJ1W8Q6</accession>
<keyword evidence="3" id="KW-1185">Reference proteome</keyword>
<evidence type="ECO:0000313" key="1">
    <source>
        <dbReference type="EMBL" id="GFG83190.1"/>
    </source>
</evidence>
<dbReference type="RefSeq" id="WP_120795202.1">
    <property type="nucleotide sequence ID" value="NZ_BLKX01000003.1"/>
</dbReference>
<dbReference type="SUPFAM" id="SSF52091">
    <property type="entry name" value="SpoIIaa-like"/>
    <property type="match status" value="1"/>
</dbReference>
<name>A0AAJ1W8Q6_9MYCO</name>
<reference evidence="1 3" key="1">
    <citation type="journal article" date="2019" name="Emerg. Microbes Infect.">
        <title>Comprehensive subspecies identification of 175 nontuberculous mycobacteria species based on 7547 genomic profiles.</title>
        <authorList>
            <person name="Matsumoto Y."/>
            <person name="Kinjo T."/>
            <person name="Motooka D."/>
            <person name="Nabeya D."/>
            <person name="Jung N."/>
            <person name="Uechi K."/>
            <person name="Horii T."/>
            <person name="Iida T."/>
            <person name="Fujita J."/>
            <person name="Nakamura S."/>
        </authorList>
    </citation>
    <scope>NUCLEOTIDE SEQUENCE [LARGE SCALE GENOMIC DNA]</scope>
    <source>
        <strain evidence="1 3">JCM 18565</strain>
    </source>
</reference>
<dbReference type="EMBL" id="JAUFSA010000004">
    <property type="protein sequence ID" value="MDP7739174.1"/>
    <property type="molecule type" value="Genomic_DNA"/>
</dbReference>
<organism evidence="2 4">
    <name type="scientific">Mycobacterium paragordonae</name>
    <dbReference type="NCBI Taxonomy" id="1389713"/>
    <lineage>
        <taxon>Bacteria</taxon>
        <taxon>Bacillati</taxon>
        <taxon>Actinomycetota</taxon>
        <taxon>Actinomycetes</taxon>
        <taxon>Mycobacteriales</taxon>
        <taxon>Mycobacteriaceae</taxon>
        <taxon>Mycobacterium</taxon>
    </lineage>
</organism>
<evidence type="ECO:0000313" key="4">
    <source>
        <dbReference type="Proteomes" id="UP001229081"/>
    </source>
</evidence>
<sequence>MIEFLPDTTGNVVGISFRGKLYRGSYRDVLAPRIESLLERFASLRVLILIDESFRGWSVPAAWANTVFDVKHRRDFDKIAMVGAPTWEEWCVKAPATLLLRGELRTFPRSQLNQAWEWLHS</sequence>
<reference evidence="2" key="3">
    <citation type="submission" date="2023-06" db="EMBL/GenBank/DDBJ databases">
        <title>Identification of two novel mycobacterium reveal diversities and complexities of Mycobacterium gordonae clade.</title>
        <authorList>
            <person name="Matsumoto Y."/>
            <person name="Nakamura S."/>
            <person name="Motooka D."/>
            <person name="Fukushima K."/>
        </authorList>
    </citation>
    <scope>NUCLEOTIDE SEQUENCE</scope>
    <source>
        <strain evidence="2">TY812</strain>
    </source>
</reference>
<dbReference type="Proteomes" id="UP001229081">
    <property type="component" value="Unassembled WGS sequence"/>
</dbReference>
<dbReference type="Proteomes" id="UP000465240">
    <property type="component" value="Unassembled WGS sequence"/>
</dbReference>
<reference evidence="1" key="2">
    <citation type="submission" date="2020-02" db="EMBL/GenBank/DDBJ databases">
        <authorList>
            <person name="Matsumoto Y."/>
            <person name="Kinjo T."/>
            <person name="Motooka D."/>
            <person name="Nabeya D."/>
            <person name="Jung N."/>
            <person name="Uechi K."/>
            <person name="Horii T."/>
            <person name="Iida T."/>
            <person name="Fujita J."/>
            <person name="Nakamura S."/>
        </authorList>
    </citation>
    <scope>NUCLEOTIDE SEQUENCE</scope>
    <source>
        <strain evidence="1">JCM 18565</strain>
    </source>
</reference>
<dbReference type="AlphaFoldDB" id="A0AAJ1W8Q6"/>
<evidence type="ECO:0000313" key="3">
    <source>
        <dbReference type="Proteomes" id="UP000465240"/>
    </source>
</evidence>
<gene>
    <name evidence="1" type="ORF">MPRG_64660</name>
    <name evidence="2" type="ORF">QXL92_31055</name>
</gene>
<dbReference type="Pfam" id="PF11964">
    <property type="entry name" value="SpoIIAA-like"/>
    <property type="match status" value="1"/>
</dbReference>
<evidence type="ECO:0000313" key="2">
    <source>
        <dbReference type="EMBL" id="MDP7739174.1"/>
    </source>
</evidence>
<protein>
    <submittedName>
        <fullName evidence="2">STAS/SEC14 domain-containing protein</fullName>
    </submittedName>
</protein>